<dbReference type="AlphaFoldDB" id="S3DWL9"/>
<feature type="transmembrane region" description="Helical" evidence="1">
    <location>
        <begin position="32"/>
        <end position="53"/>
    </location>
</feature>
<reference evidence="2 3" key="1">
    <citation type="journal article" date="2013" name="BMC Genomics">
        <title>Genomics-driven discovery of the pneumocandin biosynthetic gene cluster in the fungus Glarea lozoyensis.</title>
        <authorList>
            <person name="Chen L."/>
            <person name="Yue Q."/>
            <person name="Zhang X."/>
            <person name="Xiang M."/>
            <person name="Wang C."/>
            <person name="Li S."/>
            <person name="Che Y."/>
            <person name="Ortiz-Lopez F.J."/>
            <person name="Bills G.F."/>
            <person name="Liu X."/>
            <person name="An Z."/>
        </authorList>
    </citation>
    <scope>NUCLEOTIDE SEQUENCE [LARGE SCALE GENOMIC DNA]</scope>
    <source>
        <strain evidence="3">ATCC 20868 / MF5171</strain>
    </source>
</reference>
<evidence type="ECO:0008006" key="4">
    <source>
        <dbReference type="Google" id="ProtNLM"/>
    </source>
</evidence>
<dbReference type="KEGG" id="glz:GLAREA_05654"/>
<dbReference type="GeneID" id="19464708"/>
<keyword evidence="1" id="KW-0812">Transmembrane</keyword>
<proteinExistence type="predicted"/>
<evidence type="ECO:0000313" key="2">
    <source>
        <dbReference type="EMBL" id="EPE36316.1"/>
    </source>
</evidence>
<keyword evidence="3" id="KW-1185">Reference proteome</keyword>
<feature type="transmembrane region" description="Helical" evidence="1">
    <location>
        <begin position="133"/>
        <end position="158"/>
    </location>
</feature>
<accession>S3DWL9</accession>
<organism evidence="2 3">
    <name type="scientific">Glarea lozoyensis (strain ATCC 20868 / MF5171)</name>
    <dbReference type="NCBI Taxonomy" id="1116229"/>
    <lineage>
        <taxon>Eukaryota</taxon>
        <taxon>Fungi</taxon>
        <taxon>Dikarya</taxon>
        <taxon>Ascomycota</taxon>
        <taxon>Pezizomycotina</taxon>
        <taxon>Leotiomycetes</taxon>
        <taxon>Helotiales</taxon>
        <taxon>Helotiaceae</taxon>
        <taxon>Glarea</taxon>
    </lineage>
</organism>
<dbReference type="EMBL" id="KE145353">
    <property type="protein sequence ID" value="EPE36316.1"/>
    <property type="molecule type" value="Genomic_DNA"/>
</dbReference>
<feature type="transmembrane region" description="Helical" evidence="1">
    <location>
        <begin position="97"/>
        <end position="121"/>
    </location>
</feature>
<gene>
    <name evidence="2" type="ORF">GLAREA_05654</name>
</gene>
<dbReference type="Proteomes" id="UP000016922">
    <property type="component" value="Unassembled WGS sequence"/>
</dbReference>
<feature type="transmembrane region" description="Helical" evidence="1">
    <location>
        <begin position="170"/>
        <end position="189"/>
    </location>
</feature>
<evidence type="ECO:0000256" key="1">
    <source>
        <dbReference type="SAM" id="Phobius"/>
    </source>
</evidence>
<sequence length="292" mass="33503">MNETEIIPGPRLDMCRKYSKLPMDISHSKVRWIFWGGIGASVVILWICGYAFARTINRRRRLLKYQRIWENEDPCKAHATELTDSRLVQKYRSRVKITFVICLICTLLTAGLTVCIAFAGLALQFCDGEEMFFLVWSFWPLLALGAVIAEIGVCIYLCKILCRKKDEVPWGTAMGTPILILATVGYWVLRGLHTLLRYWFPCVWSPTDDADLGFPRGRPLDEDEDRSTVMATDAFMDNEDDEEHQYDLESFPRSRPCSPRRVYPGTRSWRGSQNGLIPRCPAPCCRARSLSF</sequence>
<dbReference type="RefSeq" id="XP_008077134.1">
    <property type="nucleotide sequence ID" value="XM_008078943.1"/>
</dbReference>
<keyword evidence="1" id="KW-1133">Transmembrane helix</keyword>
<name>S3DWL9_GLAL2</name>
<evidence type="ECO:0000313" key="3">
    <source>
        <dbReference type="Proteomes" id="UP000016922"/>
    </source>
</evidence>
<protein>
    <recommendedName>
        <fullName evidence="4">Transmembrane protein</fullName>
    </recommendedName>
</protein>
<dbReference type="HOGENOM" id="CLU_953314_0_0_1"/>
<keyword evidence="1" id="KW-0472">Membrane</keyword>